<sequence length="359" mass="41528">MDAELEPSDAKRLYWTFLSFVTMKILGIEFAPLSLPLKRRLQTLAVFYYGTSFLCLGFTMVTLSLYLFLYTQFFFLPLLYFAWFFHDRNKCNEGGRRWEFLRRWRLWEYFADYFPVKMIKTAELDPNKNYIFGYHPHGILCYGAFCCFGTEGTHFSQVFPQITPRILTLEGQFWFPLHREHVMAAGACAATRESIEWLLTKEGKGNALILVIGGAAEALDAHPGVASLILKKRKGFVRLALKHGASLVPVFAFGENEIFEQVENRQGSFLRRMQDKMKNVFGFSAPLFHGRGVFQYNYGVMPFRKPIHVIIGKPIEVEKIPEPTEEDISKLHQKYIAGLTSLFEEFKPIYGPNVKFELN</sequence>
<protein>
    <recommendedName>
        <fullName evidence="14">Acyltransferase</fullName>
        <ecNumber evidence="14">2.3.1.-</ecNumber>
    </recommendedName>
</protein>
<keyword evidence="12 14" id="KW-0472">Membrane</keyword>
<evidence type="ECO:0000256" key="3">
    <source>
        <dbReference type="ARBA" id="ARBA00005189"/>
    </source>
</evidence>
<evidence type="ECO:0000256" key="8">
    <source>
        <dbReference type="ARBA" id="ARBA00022798"/>
    </source>
</evidence>
<evidence type="ECO:0000256" key="6">
    <source>
        <dbReference type="ARBA" id="ARBA00022679"/>
    </source>
</evidence>
<evidence type="ECO:0000256" key="9">
    <source>
        <dbReference type="ARBA" id="ARBA00022824"/>
    </source>
</evidence>
<keyword evidence="6 14" id="KW-0808">Transferase</keyword>
<proteinExistence type="inferred from homology"/>
<dbReference type="GO" id="GO:0019432">
    <property type="term" value="P:triglyceride biosynthetic process"/>
    <property type="evidence" value="ECO:0007669"/>
    <property type="project" value="TreeGrafter"/>
</dbReference>
<keyword evidence="11" id="KW-0443">Lipid metabolism</keyword>
<dbReference type="GO" id="GO:0006071">
    <property type="term" value="P:glycerol metabolic process"/>
    <property type="evidence" value="ECO:0007669"/>
    <property type="project" value="UniProtKB-KW"/>
</dbReference>
<dbReference type="InterPro" id="IPR007130">
    <property type="entry name" value="DAGAT"/>
</dbReference>
<comment type="similarity">
    <text evidence="4 14">Belongs to the diacylglycerol acyltransferase family.</text>
</comment>
<comment type="subcellular location">
    <subcellularLocation>
        <location evidence="1 14">Endoplasmic reticulum membrane</location>
        <topology evidence="1 14">Multi-pass membrane protein</topology>
    </subcellularLocation>
</comment>
<evidence type="ECO:0000256" key="7">
    <source>
        <dbReference type="ARBA" id="ARBA00022692"/>
    </source>
</evidence>
<keyword evidence="13" id="KW-0012">Acyltransferase</keyword>
<evidence type="ECO:0000256" key="13">
    <source>
        <dbReference type="ARBA" id="ARBA00023315"/>
    </source>
</evidence>
<organism evidence="15 16">
    <name type="scientific">Oedothorax gibbosus</name>
    <dbReference type="NCBI Taxonomy" id="931172"/>
    <lineage>
        <taxon>Eukaryota</taxon>
        <taxon>Metazoa</taxon>
        <taxon>Ecdysozoa</taxon>
        <taxon>Arthropoda</taxon>
        <taxon>Chelicerata</taxon>
        <taxon>Arachnida</taxon>
        <taxon>Araneae</taxon>
        <taxon>Araneomorphae</taxon>
        <taxon>Entelegynae</taxon>
        <taxon>Araneoidea</taxon>
        <taxon>Linyphiidae</taxon>
        <taxon>Erigoninae</taxon>
        <taxon>Oedothorax</taxon>
    </lineage>
</organism>
<keyword evidence="5" id="KW-0444">Lipid biosynthesis</keyword>
<name>A0AAV6VXC1_9ARAC</name>
<comment type="pathway">
    <text evidence="3">Lipid metabolism.</text>
</comment>
<dbReference type="CDD" id="cd07987">
    <property type="entry name" value="LPLAT_MGAT-like"/>
    <property type="match status" value="1"/>
</dbReference>
<reference evidence="15 16" key="1">
    <citation type="journal article" date="2022" name="Nat. Ecol. Evol.">
        <title>A masculinizing supergene underlies an exaggerated male reproductive morph in a spider.</title>
        <authorList>
            <person name="Hendrickx F."/>
            <person name="De Corte Z."/>
            <person name="Sonet G."/>
            <person name="Van Belleghem S.M."/>
            <person name="Kostlbacher S."/>
            <person name="Vangestel C."/>
        </authorList>
    </citation>
    <scope>NUCLEOTIDE SEQUENCE [LARGE SCALE GENOMIC DNA]</scope>
    <source>
        <strain evidence="15">W744_W776</strain>
    </source>
</reference>
<keyword evidence="8" id="KW-0319">Glycerol metabolism</keyword>
<evidence type="ECO:0000256" key="14">
    <source>
        <dbReference type="RuleBase" id="RU367023"/>
    </source>
</evidence>
<comment type="caution">
    <text evidence="15">The sequence shown here is derived from an EMBL/GenBank/DDBJ whole genome shotgun (WGS) entry which is preliminary data.</text>
</comment>
<dbReference type="PANTHER" id="PTHR12317">
    <property type="entry name" value="DIACYLGLYCEROL O-ACYLTRANSFERASE"/>
    <property type="match status" value="1"/>
</dbReference>
<keyword evidence="9 14" id="KW-0256">Endoplasmic reticulum</keyword>
<dbReference type="EC" id="2.3.1.-" evidence="14"/>
<dbReference type="AlphaFoldDB" id="A0AAV6VXC1"/>
<evidence type="ECO:0000256" key="5">
    <source>
        <dbReference type="ARBA" id="ARBA00022516"/>
    </source>
</evidence>
<comment type="pathway">
    <text evidence="2">Glycerolipid metabolism; triacylglycerol biosynthesis.</text>
</comment>
<evidence type="ECO:0000256" key="11">
    <source>
        <dbReference type="ARBA" id="ARBA00023098"/>
    </source>
</evidence>
<evidence type="ECO:0000313" key="16">
    <source>
        <dbReference type="Proteomes" id="UP000827092"/>
    </source>
</evidence>
<dbReference type="Pfam" id="PF03982">
    <property type="entry name" value="DAGAT"/>
    <property type="match status" value="1"/>
</dbReference>
<dbReference type="EMBL" id="JAFNEN010000006">
    <property type="protein sequence ID" value="KAG8201274.1"/>
    <property type="molecule type" value="Genomic_DNA"/>
</dbReference>
<dbReference type="GO" id="GO:0005789">
    <property type="term" value="C:endoplasmic reticulum membrane"/>
    <property type="evidence" value="ECO:0007669"/>
    <property type="project" value="UniProtKB-SubCell"/>
</dbReference>
<dbReference type="Proteomes" id="UP000827092">
    <property type="component" value="Unassembled WGS sequence"/>
</dbReference>
<evidence type="ECO:0000256" key="2">
    <source>
        <dbReference type="ARBA" id="ARBA00004771"/>
    </source>
</evidence>
<dbReference type="GO" id="GO:0004144">
    <property type="term" value="F:diacylglycerol O-acyltransferase activity"/>
    <property type="evidence" value="ECO:0007669"/>
    <property type="project" value="TreeGrafter"/>
</dbReference>
<keyword evidence="16" id="KW-1185">Reference proteome</keyword>
<evidence type="ECO:0000256" key="1">
    <source>
        <dbReference type="ARBA" id="ARBA00004477"/>
    </source>
</evidence>
<evidence type="ECO:0000313" key="15">
    <source>
        <dbReference type="EMBL" id="KAG8201274.1"/>
    </source>
</evidence>
<feature type="transmembrane region" description="Helical" evidence="14">
    <location>
        <begin position="12"/>
        <end position="31"/>
    </location>
</feature>
<accession>A0AAV6VXC1</accession>
<keyword evidence="7 14" id="KW-0812">Transmembrane</keyword>
<evidence type="ECO:0000256" key="4">
    <source>
        <dbReference type="ARBA" id="ARBA00005420"/>
    </source>
</evidence>
<dbReference type="PANTHER" id="PTHR12317:SF0">
    <property type="entry name" value="ACYLTRANSFERASE"/>
    <property type="match status" value="1"/>
</dbReference>
<gene>
    <name evidence="15" type="ORF">JTE90_016760</name>
</gene>
<evidence type="ECO:0000256" key="12">
    <source>
        <dbReference type="ARBA" id="ARBA00023136"/>
    </source>
</evidence>
<feature type="transmembrane region" description="Helical" evidence="14">
    <location>
        <begin position="43"/>
        <end position="61"/>
    </location>
</feature>
<keyword evidence="10 14" id="KW-1133">Transmembrane helix</keyword>
<evidence type="ECO:0000256" key="10">
    <source>
        <dbReference type="ARBA" id="ARBA00022989"/>
    </source>
</evidence>